<dbReference type="Proteomes" id="UP001359485">
    <property type="component" value="Unassembled WGS sequence"/>
</dbReference>
<accession>A0AAN8PMI7</accession>
<evidence type="ECO:0000259" key="1">
    <source>
        <dbReference type="Pfam" id="PF22987"/>
    </source>
</evidence>
<organism evidence="3 5">
    <name type="scientific">Polyplax serrata</name>
    <name type="common">Common mouse louse</name>
    <dbReference type="NCBI Taxonomy" id="468196"/>
    <lineage>
        <taxon>Eukaryota</taxon>
        <taxon>Metazoa</taxon>
        <taxon>Ecdysozoa</taxon>
        <taxon>Arthropoda</taxon>
        <taxon>Hexapoda</taxon>
        <taxon>Insecta</taxon>
        <taxon>Pterygota</taxon>
        <taxon>Neoptera</taxon>
        <taxon>Paraneoptera</taxon>
        <taxon>Psocodea</taxon>
        <taxon>Troctomorpha</taxon>
        <taxon>Phthiraptera</taxon>
        <taxon>Anoplura</taxon>
        <taxon>Polyplacidae</taxon>
        <taxon>Polyplax</taxon>
    </lineage>
</organism>
<dbReference type="EMBL" id="JAWJWF010000003">
    <property type="protein sequence ID" value="KAK6635710.1"/>
    <property type="molecule type" value="Genomic_DNA"/>
</dbReference>
<gene>
    <name evidence="3" type="ORF">RUM43_007387</name>
    <name evidence="2" type="ORF">RUM44_000964</name>
</gene>
<sequence>MNGETGDLWERGFLGDDVRQIETEGKALRGSSLGFSGSYRKSATYKTAKNVKLDEEDLTVTDDTVLEEHNEDPSLVQMRLIGDGVVDSIMRGEVVGITPRRSRSSAILTQHQQHSIGSIGFKRLRLFLVRDKKIPSSRSPGYHYHPGNYGMQL</sequence>
<dbReference type="Proteomes" id="UP001372834">
    <property type="component" value="Unassembled WGS sequence"/>
</dbReference>
<dbReference type="AlphaFoldDB" id="A0AAN8PMI7"/>
<keyword evidence="4" id="KW-1185">Reference proteome</keyword>
<name>A0AAN8PMI7_POLSC</name>
<dbReference type="Pfam" id="PF22987">
    <property type="entry name" value="Tudor_KDM3B"/>
    <property type="match status" value="1"/>
</dbReference>
<protein>
    <recommendedName>
        <fullName evidence="1">Lysine-specific demethylase 3A/B tudor domain-containing protein</fullName>
    </recommendedName>
</protein>
<evidence type="ECO:0000313" key="4">
    <source>
        <dbReference type="Proteomes" id="UP001359485"/>
    </source>
</evidence>
<feature type="domain" description="Lysine-specific demethylase 3A/B tudor" evidence="1">
    <location>
        <begin position="52"/>
        <end position="93"/>
    </location>
</feature>
<evidence type="ECO:0000313" key="2">
    <source>
        <dbReference type="EMBL" id="KAK6635710.1"/>
    </source>
</evidence>
<proteinExistence type="predicted"/>
<dbReference type="InterPro" id="IPR054503">
    <property type="entry name" value="KDM3AB_Tudor"/>
</dbReference>
<evidence type="ECO:0000313" key="5">
    <source>
        <dbReference type="Proteomes" id="UP001372834"/>
    </source>
</evidence>
<comment type="caution">
    <text evidence="3">The sequence shown here is derived from an EMBL/GenBank/DDBJ whole genome shotgun (WGS) entry which is preliminary data.</text>
</comment>
<evidence type="ECO:0000313" key="3">
    <source>
        <dbReference type="EMBL" id="KAK6639117.1"/>
    </source>
</evidence>
<dbReference type="EMBL" id="JAWJWE010000003">
    <property type="protein sequence ID" value="KAK6639117.1"/>
    <property type="molecule type" value="Genomic_DNA"/>
</dbReference>
<reference evidence="3 5" key="1">
    <citation type="submission" date="2023-10" db="EMBL/GenBank/DDBJ databases">
        <title>Genomes of two closely related lineages of the louse Polyplax serrata with different host specificities.</title>
        <authorList>
            <person name="Martinu J."/>
            <person name="Tarabai H."/>
            <person name="Stefka J."/>
            <person name="Hypsa V."/>
        </authorList>
    </citation>
    <scope>NUCLEOTIDE SEQUENCE [LARGE SCALE GENOMIC DNA]</scope>
    <source>
        <strain evidence="2">98ZLc_SE</strain>
        <strain evidence="3">HR10_N</strain>
    </source>
</reference>